<dbReference type="KEGG" id="pgr:PGTG_21374"/>
<dbReference type="Proteomes" id="UP000008783">
    <property type="component" value="Unassembled WGS sequence"/>
</dbReference>
<accession>H6QRD4</accession>
<keyword evidence="3" id="KW-1185">Reference proteome</keyword>
<proteinExistence type="predicted"/>
<dbReference type="VEuPathDB" id="FungiDB:PGTG_21374"/>
<sequence length="149" mass="15451">MSPATNSNQATPSNAVADNLSVKRLLVPADGSARAEEPAATALGGNVIAKPTEKGPAKRKTRAVKGKPSQTVANTGKKTNPTLPHVATGGGYVRDTLGEEAFLVGLSAPPPVARQRMAWRVRRPGCLAGLPEKARRRLLSKCLAGRPAG</sequence>
<evidence type="ECO:0000313" key="3">
    <source>
        <dbReference type="Proteomes" id="UP000008783"/>
    </source>
</evidence>
<dbReference type="InParanoid" id="H6QRD4"/>
<evidence type="ECO:0000313" key="2">
    <source>
        <dbReference type="EMBL" id="EHS63223.1"/>
    </source>
</evidence>
<dbReference type="EMBL" id="DS178281">
    <property type="protein sequence ID" value="EHS63223.1"/>
    <property type="molecule type" value="Genomic_DNA"/>
</dbReference>
<protein>
    <submittedName>
        <fullName evidence="2">Uncharacterized protein</fullName>
    </submittedName>
</protein>
<evidence type="ECO:0000256" key="1">
    <source>
        <dbReference type="SAM" id="MobiDB-lite"/>
    </source>
</evidence>
<organism evidence="2 3">
    <name type="scientific">Puccinia graminis f. sp. tritici (strain CRL 75-36-700-3 / race SCCL)</name>
    <name type="common">Black stem rust fungus</name>
    <dbReference type="NCBI Taxonomy" id="418459"/>
    <lineage>
        <taxon>Eukaryota</taxon>
        <taxon>Fungi</taxon>
        <taxon>Dikarya</taxon>
        <taxon>Basidiomycota</taxon>
        <taxon>Pucciniomycotina</taxon>
        <taxon>Pucciniomycetes</taxon>
        <taxon>Pucciniales</taxon>
        <taxon>Pucciniaceae</taxon>
        <taxon>Puccinia</taxon>
    </lineage>
</organism>
<feature type="compositionally biased region" description="Polar residues" evidence="1">
    <location>
        <begin position="68"/>
        <end position="82"/>
    </location>
</feature>
<dbReference type="AlphaFoldDB" id="H6QRD4"/>
<dbReference type="HOGENOM" id="CLU_1750602_0_0_1"/>
<dbReference type="GeneID" id="13540608"/>
<reference evidence="3" key="1">
    <citation type="journal article" date="2011" name="Proc. Natl. Acad. Sci. U.S.A.">
        <title>Obligate biotrophy features unraveled by the genomic analysis of rust fungi.</title>
        <authorList>
            <person name="Duplessis S."/>
            <person name="Cuomo C.A."/>
            <person name="Lin Y.-C."/>
            <person name="Aerts A."/>
            <person name="Tisserant E."/>
            <person name="Veneault-Fourrey C."/>
            <person name="Joly D.L."/>
            <person name="Hacquard S."/>
            <person name="Amselem J."/>
            <person name="Cantarel B.L."/>
            <person name="Chiu R."/>
            <person name="Coutinho P.M."/>
            <person name="Feau N."/>
            <person name="Field M."/>
            <person name="Frey P."/>
            <person name="Gelhaye E."/>
            <person name="Goldberg J."/>
            <person name="Grabherr M.G."/>
            <person name="Kodira C.D."/>
            <person name="Kohler A."/>
            <person name="Kuees U."/>
            <person name="Lindquist E.A."/>
            <person name="Lucas S.M."/>
            <person name="Mago R."/>
            <person name="Mauceli E."/>
            <person name="Morin E."/>
            <person name="Murat C."/>
            <person name="Pangilinan J.L."/>
            <person name="Park R."/>
            <person name="Pearson M."/>
            <person name="Quesneville H."/>
            <person name="Rouhier N."/>
            <person name="Sakthikumar S."/>
            <person name="Salamov A.A."/>
            <person name="Schmutz J."/>
            <person name="Selles B."/>
            <person name="Shapiro H."/>
            <person name="Tanguay P."/>
            <person name="Tuskan G.A."/>
            <person name="Henrissat B."/>
            <person name="Van de Peer Y."/>
            <person name="Rouze P."/>
            <person name="Ellis J.G."/>
            <person name="Dodds P.N."/>
            <person name="Schein J.E."/>
            <person name="Zhong S."/>
            <person name="Hamelin R.C."/>
            <person name="Grigoriev I.V."/>
            <person name="Szabo L.J."/>
            <person name="Martin F."/>
        </authorList>
    </citation>
    <scope>NUCLEOTIDE SEQUENCE [LARGE SCALE GENOMIC DNA]</scope>
    <source>
        <strain evidence="3">CRL 75-36-700-3 / race SCCL</strain>
    </source>
</reference>
<dbReference type="RefSeq" id="XP_003889930.1">
    <property type="nucleotide sequence ID" value="XM_003889881.1"/>
</dbReference>
<name>H6QRD4_PUCGT</name>
<feature type="region of interest" description="Disordered" evidence="1">
    <location>
        <begin position="31"/>
        <end position="91"/>
    </location>
</feature>
<gene>
    <name evidence="2" type="ORF">PGTG_21374</name>
</gene>